<dbReference type="InterPro" id="IPR004549">
    <property type="entry name" value="Acetyl_CoA_COase_biotin_COase"/>
</dbReference>
<dbReference type="UniPathway" id="UPA00655">
    <property type="reaction ID" value="UER00711"/>
</dbReference>
<dbReference type="AlphaFoldDB" id="A0A1M5X4A4"/>
<evidence type="ECO:0000256" key="4">
    <source>
        <dbReference type="ARBA" id="ARBA00013263"/>
    </source>
</evidence>
<dbReference type="InterPro" id="IPR005479">
    <property type="entry name" value="CPAse_ATP-bd"/>
</dbReference>
<dbReference type="EC" id="6.3.4.14" evidence="4 13"/>
<dbReference type="Gene3D" id="3.30.470.20">
    <property type="entry name" value="ATP-grasp fold, B domain"/>
    <property type="match status" value="1"/>
</dbReference>
<keyword evidence="9" id="KW-0460">Magnesium</keyword>
<keyword evidence="13" id="KW-0443">Lipid metabolism</keyword>
<dbReference type="InterPro" id="IPR016185">
    <property type="entry name" value="PreATP-grasp_dom_sf"/>
</dbReference>
<comment type="pathway">
    <text evidence="2 13">Lipid metabolism; malonyl-CoA biosynthesis; malonyl-CoA from acetyl-CoA: step 1/1.</text>
</comment>
<evidence type="ECO:0000256" key="13">
    <source>
        <dbReference type="RuleBase" id="RU365063"/>
    </source>
</evidence>
<evidence type="ECO:0000259" key="15">
    <source>
        <dbReference type="PROSITE" id="PS50979"/>
    </source>
</evidence>
<name>A0A1M5X4A4_9FIRM</name>
<dbReference type="Pfam" id="PF02786">
    <property type="entry name" value="CPSase_L_D2"/>
    <property type="match status" value="1"/>
</dbReference>
<feature type="domain" description="Biotin carboxylation" evidence="15">
    <location>
        <begin position="1"/>
        <end position="437"/>
    </location>
</feature>
<organism evidence="16 17">
    <name type="scientific">Sporobacter termitidis DSM 10068</name>
    <dbReference type="NCBI Taxonomy" id="1123282"/>
    <lineage>
        <taxon>Bacteria</taxon>
        <taxon>Bacillati</taxon>
        <taxon>Bacillota</taxon>
        <taxon>Clostridia</taxon>
        <taxon>Eubacteriales</taxon>
        <taxon>Oscillospiraceae</taxon>
        <taxon>Sporobacter</taxon>
    </lineage>
</organism>
<dbReference type="GO" id="GO:0004075">
    <property type="term" value="F:biotin carboxylase activity"/>
    <property type="evidence" value="ECO:0007669"/>
    <property type="project" value="UniProtKB-EC"/>
</dbReference>
<evidence type="ECO:0000256" key="6">
    <source>
        <dbReference type="ARBA" id="ARBA00022723"/>
    </source>
</evidence>
<keyword evidence="13" id="KW-0276">Fatty acid metabolism</keyword>
<evidence type="ECO:0000256" key="3">
    <source>
        <dbReference type="ARBA" id="ARBA00011750"/>
    </source>
</evidence>
<dbReference type="Pfam" id="PF02785">
    <property type="entry name" value="Biotin_carb_C"/>
    <property type="match status" value="1"/>
</dbReference>
<evidence type="ECO:0000313" key="17">
    <source>
        <dbReference type="Proteomes" id="UP000183995"/>
    </source>
</evidence>
<dbReference type="InterPro" id="IPR011764">
    <property type="entry name" value="Biotin_carboxylation_dom"/>
</dbReference>
<dbReference type="NCBIfam" id="TIGR00514">
    <property type="entry name" value="accC"/>
    <property type="match status" value="1"/>
</dbReference>
<dbReference type="InterPro" id="IPR005482">
    <property type="entry name" value="Biotin_COase_C"/>
</dbReference>
<keyword evidence="13" id="KW-0444">Lipid biosynthesis</keyword>
<evidence type="ECO:0000256" key="12">
    <source>
        <dbReference type="PROSITE-ProRule" id="PRU00409"/>
    </source>
</evidence>
<dbReference type="RefSeq" id="WP_073077381.1">
    <property type="nucleotide sequence ID" value="NZ_FQXV01000004.1"/>
</dbReference>
<evidence type="ECO:0000256" key="10">
    <source>
        <dbReference type="ARBA" id="ARBA00023267"/>
    </source>
</evidence>
<dbReference type="PANTHER" id="PTHR48095:SF2">
    <property type="entry name" value="BIOTIN CARBOXYLASE, CHLOROPLASTIC"/>
    <property type="match status" value="1"/>
</dbReference>
<keyword evidence="17" id="KW-1185">Reference proteome</keyword>
<dbReference type="PROSITE" id="PS00867">
    <property type="entry name" value="CPSASE_2"/>
    <property type="match status" value="1"/>
</dbReference>
<comment type="catalytic activity">
    <reaction evidence="11 13">
        <text>N(6)-biotinyl-L-lysyl-[protein] + hydrogencarbonate + ATP = N(6)-carboxybiotinyl-L-lysyl-[protein] + ADP + phosphate + H(+)</text>
        <dbReference type="Rhea" id="RHEA:13501"/>
        <dbReference type="Rhea" id="RHEA-COMP:10505"/>
        <dbReference type="Rhea" id="RHEA-COMP:10506"/>
        <dbReference type="ChEBI" id="CHEBI:15378"/>
        <dbReference type="ChEBI" id="CHEBI:17544"/>
        <dbReference type="ChEBI" id="CHEBI:30616"/>
        <dbReference type="ChEBI" id="CHEBI:43474"/>
        <dbReference type="ChEBI" id="CHEBI:83144"/>
        <dbReference type="ChEBI" id="CHEBI:83145"/>
        <dbReference type="ChEBI" id="CHEBI:456216"/>
        <dbReference type="EC" id="6.3.4.14"/>
    </reaction>
</comment>
<dbReference type="GO" id="GO:0046872">
    <property type="term" value="F:metal ion binding"/>
    <property type="evidence" value="ECO:0007669"/>
    <property type="project" value="UniProtKB-KW"/>
</dbReference>
<dbReference type="GO" id="GO:0005524">
    <property type="term" value="F:ATP binding"/>
    <property type="evidence" value="ECO:0007669"/>
    <property type="project" value="UniProtKB-UniRule"/>
</dbReference>
<evidence type="ECO:0000313" key="16">
    <source>
        <dbReference type="EMBL" id="SHH94053.1"/>
    </source>
</evidence>
<keyword evidence="6" id="KW-0479">Metal-binding</keyword>
<dbReference type="Pfam" id="PF00289">
    <property type="entry name" value="Biotin_carb_N"/>
    <property type="match status" value="1"/>
</dbReference>
<dbReference type="FunFam" id="3.30.1490.20:FF:000003">
    <property type="entry name" value="acetyl-CoA carboxylase isoform X1"/>
    <property type="match status" value="1"/>
</dbReference>
<dbReference type="SUPFAM" id="SSF51246">
    <property type="entry name" value="Rudiment single hybrid motif"/>
    <property type="match status" value="1"/>
</dbReference>
<sequence length="438" mass="47560">MFSKILIANRGEVAIRIIRACKEMGIQTVAVYSLADKEALHVALADQSVCIGEASTSDSYLNAERIISAAIITKAQAIHPGYGFMSESPRFAELCKKNGIDFIGPSPEVISLMGDKDQARQMMKKAGVPVIPGTDILKNPGEAAAAAKRIGYPVLIKARSGGGGKGIRIVTGEEELENAFLTASHEAQEAFGDGAVYLEKQINPAKHIEIQLLADETGNIVCLAERECSIQRNNQKLIEESPSPAVDGALRARLTDAAIKAARAAGYCNAGTIEFLLDTDNSFYFMEMNVRLQVEHGITEQITGIDIVKWQIRIAAGVPLDFTQKDVVIEGNAIECRINASSVGRVTFLHVPGGPRVRFDSALFTGYAVPPFYDSLLGKLIVHAKTREEAIRKMHAALCELVIDGVPNNIDEQISILSDKRFVKGDYNTNFIKERGDD</sequence>
<dbReference type="GO" id="GO:0006633">
    <property type="term" value="P:fatty acid biosynthetic process"/>
    <property type="evidence" value="ECO:0007669"/>
    <property type="project" value="UniProtKB-KW"/>
</dbReference>
<dbReference type="SUPFAM" id="SSF52440">
    <property type="entry name" value="PreATP-grasp domain"/>
    <property type="match status" value="1"/>
</dbReference>
<dbReference type="InterPro" id="IPR011761">
    <property type="entry name" value="ATP-grasp"/>
</dbReference>
<dbReference type="EMBL" id="FQXV01000004">
    <property type="protein sequence ID" value="SHH94053.1"/>
    <property type="molecule type" value="Genomic_DNA"/>
</dbReference>
<evidence type="ECO:0000256" key="1">
    <source>
        <dbReference type="ARBA" id="ARBA00003761"/>
    </source>
</evidence>
<dbReference type="Proteomes" id="UP000183995">
    <property type="component" value="Unassembled WGS sequence"/>
</dbReference>
<evidence type="ECO:0000256" key="7">
    <source>
        <dbReference type="ARBA" id="ARBA00022741"/>
    </source>
</evidence>
<evidence type="ECO:0000259" key="14">
    <source>
        <dbReference type="PROSITE" id="PS50975"/>
    </source>
</evidence>
<dbReference type="InterPro" id="IPR051602">
    <property type="entry name" value="ACC_Biotin_Carboxylase"/>
</dbReference>
<reference evidence="16 17" key="1">
    <citation type="submission" date="2016-11" db="EMBL/GenBank/DDBJ databases">
        <authorList>
            <person name="Jaros S."/>
            <person name="Januszkiewicz K."/>
            <person name="Wedrychowicz H."/>
        </authorList>
    </citation>
    <scope>NUCLEOTIDE SEQUENCE [LARGE SCALE GENOMIC DNA]</scope>
    <source>
        <strain evidence="16 17">DSM 10068</strain>
    </source>
</reference>
<dbReference type="OrthoDB" id="9807469at2"/>
<evidence type="ECO:0000256" key="8">
    <source>
        <dbReference type="ARBA" id="ARBA00022840"/>
    </source>
</evidence>
<dbReference type="PROSITE" id="PS50979">
    <property type="entry name" value="BC"/>
    <property type="match status" value="1"/>
</dbReference>
<evidence type="ECO:0000256" key="2">
    <source>
        <dbReference type="ARBA" id="ARBA00004956"/>
    </source>
</evidence>
<dbReference type="PROSITE" id="PS50975">
    <property type="entry name" value="ATP_GRASP"/>
    <property type="match status" value="1"/>
</dbReference>
<dbReference type="InterPro" id="IPR011054">
    <property type="entry name" value="Rudment_hybrid_motif"/>
</dbReference>
<dbReference type="NCBIfam" id="NF006367">
    <property type="entry name" value="PRK08591.1"/>
    <property type="match status" value="1"/>
</dbReference>
<keyword evidence="13" id="KW-0275">Fatty acid biosynthesis</keyword>
<dbReference type="PANTHER" id="PTHR48095">
    <property type="entry name" value="PYRUVATE CARBOXYLASE SUBUNIT A"/>
    <property type="match status" value="1"/>
</dbReference>
<keyword evidence="8 12" id="KW-0067">ATP-binding</keyword>
<dbReference type="SUPFAM" id="SSF56059">
    <property type="entry name" value="Glutathione synthetase ATP-binding domain-like"/>
    <property type="match status" value="1"/>
</dbReference>
<comment type="function">
    <text evidence="1 13">This protein is a component of the acetyl coenzyme A carboxylase complex; first, biotin carboxylase catalyzes the carboxylation of the carrier protein and then the transcarboxylase transfers the carboxyl group to form malonyl-CoA.</text>
</comment>
<dbReference type="FunFam" id="3.40.50.20:FF:000010">
    <property type="entry name" value="Propionyl-CoA carboxylase subunit alpha"/>
    <property type="match status" value="1"/>
</dbReference>
<keyword evidence="7 12" id="KW-0547">Nucleotide-binding</keyword>
<accession>A0A1M5X4A4</accession>
<comment type="subunit">
    <text evidence="3 13">Acetyl-CoA carboxylase is a heterohexamer of biotin carboxyl carrier protein, biotin carboxylase and the two subunits of carboxyl transferase in a 2:2 complex.</text>
</comment>
<evidence type="ECO:0000256" key="5">
    <source>
        <dbReference type="ARBA" id="ARBA00022598"/>
    </source>
</evidence>
<dbReference type="GO" id="GO:2001295">
    <property type="term" value="P:malonyl-CoA biosynthetic process"/>
    <property type="evidence" value="ECO:0007669"/>
    <property type="project" value="UniProtKB-UniPathway"/>
</dbReference>
<dbReference type="SMART" id="SM00878">
    <property type="entry name" value="Biotin_carb_C"/>
    <property type="match status" value="1"/>
</dbReference>
<feature type="domain" description="ATP-grasp" evidence="14">
    <location>
        <begin position="120"/>
        <end position="316"/>
    </location>
</feature>
<proteinExistence type="predicted"/>
<keyword evidence="5 13" id="KW-0436">Ligase</keyword>
<evidence type="ECO:0000256" key="9">
    <source>
        <dbReference type="ARBA" id="ARBA00022842"/>
    </source>
</evidence>
<protein>
    <recommendedName>
        <fullName evidence="4 13">Biotin carboxylase</fullName>
        <ecNumber evidence="4 13">6.3.4.14</ecNumber>
    </recommendedName>
    <alternativeName>
        <fullName evidence="13">Acetyl-coenzyme A carboxylase biotin carboxylase subunit A</fullName>
    </alternativeName>
</protein>
<dbReference type="STRING" id="1123282.SAMN02745823_01548"/>
<keyword evidence="10 13" id="KW-0092">Biotin</keyword>
<evidence type="ECO:0000256" key="11">
    <source>
        <dbReference type="ARBA" id="ARBA00048600"/>
    </source>
</evidence>
<dbReference type="InterPro" id="IPR005481">
    <property type="entry name" value="BC-like_N"/>
</dbReference>
<gene>
    <name evidence="16" type="ORF">SAMN02745823_01548</name>
</gene>